<evidence type="ECO:0000313" key="3">
    <source>
        <dbReference type="EMBL" id="CAF5028612.1"/>
    </source>
</evidence>
<feature type="compositionally biased region" description="Polar residues" evidence="1">
    <location>
        <begin position="11"/>
        <end position="24"/>
    </location>
</feature>
<feature type="region of interest" description="Disordered" evidence="1">
    <location>
        <begin position="1"/>
        <end position="37"/>
    </location>
</feature>
<evidence type="ECO:0000313" key="2">
    <source>
        <dbReference type="EMBL" id="CAF5028483.1"/>
    </source>
</evidence>
<comment type="caution">
    <text evidence="3">The sequence shown here is derived from an EMBL/GenBank/DDBJ whole genome shotgun (WGS) entry which is preliminary data.</text>
</comment>
<dbReference type="EMBL" id="CAJOBR010042019">
    <property type="protein sequence ID" value="CAF5028612.1"/>
    <property type="molecule type" value="Genomic_DNA"/>
</dbReference>
<gene>
    <name evidence="2" type="ORF">QYT958_LOCUS40492</name>
    <name evidence="3" type="ORF">QYT958_LOCUS40502</name>
</gene>
<dbReference type="EMBL" id="CAJOBR010041982">
    <property type="protein sequence ID" value="CAF5028483.1"/>
    <property type="molecule type" value="Genomic_DNA"/>
</dbReference>
<evidence type="ECO:0000313" key="4">
    <source>
        <dbReference type="Proteomes" id="UP000663848"/>
    </source>
</evidence>
<dbReference type="AlphaFoldDB" id="A0A822BYQ7"/>
<sequence length="37" mass="3936">NRAQSEDRFRSSTLSLNNATGDTTSSSSSHSCLPSYA</sequence>
<feature type="compositionally biased region" description="Basic and acidic residues" evidence="1">
    <location>
        <begin position="1"/>
        <end position="10"/>
    </location>
</feature>
<evidence type="ECO:0000256" key="1">
    <source>
        <dbReference type="SAM" id="MobiDB-lite"/>
    </source>
</evidence>
<organism evidence="3 4">
    <name type="scientific">Rotaria socialis</name>
    <dbReference type="NCBI Taxonomy" id="392032"/>
    <lineage>
        <taxon>Eukaryota</taxon>
        <taxon>Metazoa</taxon>
        <taxon>Spiralia</taxon>
        <taxon>Gnathifera</taxon>
        <taxon>Rotifera</taxon>
        <taxon>Eurotatoria</taxon>
        <taxon>Bdelloidea</taxon>
        <taxon>Philodinida</taxon>
        <taxon>Philodinidae</taxon>
        <taxon>Rotaria</taxon>
    </lineage>
</organism>
<accession>A0A822BYQ7</accession>
<dbReference type="Proteomes" id="UP000663848">
    <property type="component" value="Unassembled WGS sequence"/>
</dbReference>
<reference evidence="3" key="1">
    <citation type="submission" date="2021-02" db="EMBL/GenBank/DDBJ databases">
        <authorList>
            <person name="Nowell W R."/>
        </authorList>
    </citation>
    <scope>NUCLEOTIDE SEQUENCE</scope>
</reference>
<proteinExistence type="predicted"/>
<feature type="non-terminal residue" evidence="3">
    <location>
        <position position="37"/>
    </location>
</feature>
<name>A0A822BYQ7_9BILA</name>
<protein>
    <submittedName>
        <fullName evidence="3">Uncharacterized protein</fullName>
    </submittedName>
</protein>
<feature type="non-terminal residue" evidence="3">
    <location>
        <position position="1"/>
    </location>
</feature>